<name>A0ABY1PRI9_9RHOB</name>
<comment type="caution">
    <text evidence="1">The sequence shown here is derived from an EMBL/GenBank/DDBJ whole genome shotgun (WGS) entry which is preliminary data.</text>
</comment>
<sequence>MSVTDISVLVQRLQNASLGTAAPNQATIVMAGCFIFAWSNYERLCLKGLGEILENNKKKTYQQCIEAFIGTTVQPNSDFSSFEKAYGHFRDRYAEGLGVTMHFGPMVGQDEAAAKAIKSVFISQPGATTEKLRALLLIAYRLRGNLVHGNKWTTGLSDQYENLHQATQVLLGVVEQFSPVSAEIKKSI</sequence>
<evidence type="ECO:0008006" key="3">
    <source>
        <dbReference type="Google" id="ProtNLM"/>
    </source>
</evidence>
<dbReference type="EMBL" id="FXTY01000029">
    <property type="protein sequence ID" value="SMP37242.1"/>
    <property type="molecule type" value="Genomic_DNA"/>
</dbReference>
<organism evidence="1 2">
    <name type="scientific">Shimia sagamensis</name>
    <dbReference type="NCBI Taxonomy" id="1566352"/>
    <lineage>
        <taxon>Bacteria</taxon>
        <taxon>Pseudomonadati</taxon>
        <taxon>Pseudomonadota</taxon>
        <taxon>Alphaproteobacteria</taxon>
        <taxon>Rhodobacterales</taxon>
        <taxon>Roseobacteraceae</taxon>
    </lineage>
</organism>
<reference evidence="1 2" key="1">
    <citation type="submission" date="2017-05" db="EMBL/GenBank/DDBJ databases">
        <authorList>
            <person name="Varghese N."/>
            <person name="Submissions S."/>
        </authorList>
    </citation>
    <scope>NUCLEOTIDE SEQUENCE [LARGE SCALE GENOMIC DNA]</scope>
    <source>
        <strain evidence="1 2">DSM 29734</strain>
    </source>
</reference>
<evidence type="ECO:0000313" key="1">
    <source>
        <dbReference type="EMBL" id="SMP37242.1"/>
    </source>
</evidence>
<accession>A0ABY1PRI9</accession>
<gene>
    <name evidence="1" type="ORF">SAMN06265373_1293</name>
</gene>
<evidence type="ECO:0000313" key="2">
    <source>
        <dbReference type="Proteomes" id="UP001157961"/>
    </source>
</evidence>
<protein>
    <recommendedName>
        <fullName evidence="3">RiboL-PSP-HEPN domain-containing protein</fullName>
    </recommendedName>
</protein>
<dbReference type="Proteomes" id="UP001157961">
    <property type="component" value="Unassembled WGS sequence"/>
</dbReference>
<proteinExistence type="predicted"/>
<keyword evidence="2" id="KW-1185">Reference proteome</keyword>